<feature type="domain" description="HTH tetR-type" evidence="5">
    <location>
        <begin position="26"/>
        <end position="86"/>
    </location>
</feature>
<dbReference type="KEGG" id="kbs:EPA93_16215"/>
<evidence type="ECO:0000256" key="3">
    <source>
        <dbReference type="ARBA" id="ARBA00023163"/>
    </source>
</evidence>
<reference evidence="6 7" key="1">
    <citation type="submission" date="2019-01" db="EMBL/GenBank/DDBJ databases">
        <title>Ktedonosporobacter rubrisoli SCAWS-G2.</title>
        <authorList>
            <person name="Huang Y."/>
            <person name="Yan B."/>
        </authorList>
    </citation>
    <scope>NUCLEOTIDE SEQUENCE [LARGE SCALE GENOMIC DNA]</scope>
    <source>
        <strain evidence="6 7">SCAWS-G2</strain>
    </source>
</reference>
<dbReference type="GO" id="GO:0003700">
    <property type="term" value="F:DNA-binding transcription factor activity"/>
    <property type="evidence" value="ECO:0007669"/>
    <property type="project" value="TreeGrafter"/>
</dbReference>
<dbReference type="GO" id="GO:0000976">
    <property type="term" value="F:transcription cis-regulatory region binding"/>
    <property type="evidence" value="ECO:0007669"/>
    <property type="project" value="TreeGrafter"/>
</dbReference>
<keyword evidence="1" id="KW-0805">Transcription regulation</keyword>
<dbReference type="PANTHER" id="PTHR30055:SF212">
    <property type="entry name" value="TETR-FAMILY FAMILY TRANSCRIPTIONAL REGULATOR"/>
    <property type="match status" value="1"/>
</dbReference>
<dbReference type="InterPro" id="IPR001647">
    <property type="entry name" value="HTH_TetR"/>
</dbReference>
<dbReference type="Pfam" id="PF13305">
    <property type="entry name" value="TetR_C_33"/>
    <property type="match status" value="1"/>
</dbReference>
<dbReference type="SUPFAM" id="SSF48498">
    <property type="entry name" value="Tetracyclin repressor-like, C-terminal domain"/>
    <property type="match status" value="1"/>
</dbReference>
<dbReference type="RefSeq" id="WP_129888509.1">
    <property type="nucleotide sequence ID" value="NZ_CP035758.1"/>
</dbReference>
<evidence type="ECO:0000313" key="6">
    <source>
        <dbReference type="EMBL" id="QBD77452.1"/>
    </source>
</evidence>
<dbReference type="InterPro" id="IPR036271">
    <property type="entry name" value="Tet_transcr_reg_TetR-rel_C_sf"/>
</dbReference>
<dbReference type="InterPro" id="IPR009057">
    <property type="entry name" value="Homeodomain-like_sf"/>
</dbReference>
<keyword evidence="7" id="KW-1185">Reference proteome</keyword>
<sequence>MPVDKMLTQKERLRQLSQRRRVQEKEATKQAILNAAASLFSEQGYEGFSLRKVAERLGCSATNIYYYFTNKDDLLFAIIDEAFVNFRERLRAAASSTDEPLEGLRAVMRAYFLFGLQNPIYYQLMFLQRSDFLLKYRNEEYEPRIDSFRVLKDTVQRAIDMGDLRFADATTTSNTLWAMAHGIVSMAIQLPQRFDPESVQCNAEMAMDIILVGARKVQ</sequence>
<gene>
    <name evidence="6" type="ORF">EPA93_16215</name>
</gene>
<dbReference type="Pfam" id="PF00440">
    <property type="entry name" value="TetR_N"/>
    <property type="match status" value="1"/>
</dbReference>
<dbReference type="Gene3D" id="1.10.10.60">
    <property type="entry name" value="Homeodomain-like"/>
    <property type="match status" value="1"/>
</dbReference>
<dbReference type="Proteomes" id="UP000290365">
    <property type="component" value="Chromosome"/>
</dbReference>
<dbReference type="InterPro" id="IPR025996">
    <property type="entry name" value="MT1864/Rv1816-like_C"/>
</dbReference>
<dbReference type="Gene3D" id="1.10.357.10">
    <property type="entry name" value="Tetracycline Repressor, domain 2"/>
    <property type="match status" value="1"/>
</dbReference>
<dbReference type="OrthoDB" id="9815924at2"/>
<evidence type="ECO:0000256" key="2">
    <source>
        <dbReference type="ARBA" id="ARBA00023125"/>
    </source>
</evidence>
<keyword evidence="3" id="KW-0804">Transcription</keyword>
<evidence type="ECO:0000313" key="7">
    <source>
        <dbReference type="Proteomes" id="UP000290365"/>
    </source>
</evidence>
<evidence type="ECO:0000259" key="5">
    <source>
        <dbReference type="PROSITE" id="PS50977"/>
    </source>
</evidence>
<dbReference type="PRINTS" id="PR00455">
    <property type="entry name" value="HTHTETR"/>
</dbReference>
<organism evidence="6 7">
    <name type="scientific">Ktedonosporobacter rubrisoli</name>
    <dbReference type="NCBI Taxonomy" id="2509675"/>
    <lineage>
        <taxon>Bacteria</taxon>
        <taxon>Bacillati</taxon>
        <taxon>Chloroflexota</taxon>
        <taxon>Ktedonobacteria</taxon>
        <taxon>Ktedonobacterales</taxon>
        <taxon>Ktedonosporobacteraceae</taxon>
        <taxon>Ktedonosporobacter</taxon>
    </lineage>
</organism>
<name>A0A4P6JQM6_KTERU</name>
<dbReference type="AlphaFoldDB" id="A0A4P6JQM6"/>
<keyword evidence="2 4" id="KW-0238">DNA-binding</keyword>
<evidence type="ECO:0000256" key="4">
    <source>
        <dbReference type="PROSITE-ProRule" id="PRU00335"/>
    </source>
</evidence>
<protein>
    <submittedName>
        <fullName evidence="6">TetR/AcrR family transcriptional regulator</fullName>
    </submittedName>
</protein>
<evidence type="ECO:0000256" key="1">
    <source>
        <dbReference type="ARBA" id="ARBA00023015"/>
    </source>
</evidence>
<dbReference type="SUPFAM" id="SSF46689">
    <property type="entry name" value="Homeodomain-like"/>
    <property type="match status" value="1"/>
</dbReference>
<dbReference type="InterPro" id="IPR050109">
    <property type="entry name" value="HTH-type_TetR-like_transc_reg"/>
</dbReference>
<dbReference type="PANTHER" id="PTHR30055">
    <property type="entry name" value="HTH-TYPE TRANSCRIPTIONAL REGULATOR RUTR"/>
    <property type="match status" value="1"/>
</dbReference>
<proteinExistence type="predicted"/>
<dbReference type="EMBL" id="CP035758">
    <property type="protein sequence ID" value="QBD77452.1"/>
    <property type="molecule type" value="Genomic_DNA"/>
</dbReference>
<dbReference type="PROSITE" id="PS50977">
    <property type="entry name" value="HTH_TETR_2"/>
    <property type="match status" value="1"/>
</dbReference>
<feature type="DNA-binding region" description="H-T-H motif" evidence="4">
    <location>
        <begin position="49"/>
        <end position="68"/>
    </location>
</feature>
<accession>A0A4P6JQM6</accession>